<organism evidence="2 3">
    <name type="scientific">Rosa chinensis</name>
    <name type="common">China rose</name>
    <dbReference type="NCBI Taxonomy" id="74649"/>
    <lineage>
        <taxon>Eukaryota</taxon>
        <taxon>Viridiplantae</taxon>
        <taxon>Streptophyta</taxon>
        <taxon>Embryophyta</taxon>
        <taxon>Tracheophyta</taxon>
        <taxon>Spermatophyta</taxon>
        <taxon>Magnoliopsida</taxon>
        <taxon>eudicotyledons</taxon>
        <taxon>Gunneridae</taxon>
        <taxon>Pentapetalae</taxon>
        <taxon>rosids</taxon>
        <taxon>fabids</taxon>
        <taxon>Rosales</taxon>
        <taxon>Rosaceae</taxon>
        <taxon>Rosoideae</taxon>
        <taxon>Rosoideae incertae sedis</taxon>
        <taxon>Rosa</taxon>
    </lineage>
</organism>
<dbReference type="PANTHER" id="PTHR11599">
    <property type="entry name" value="PROTEASOME SUBUNIT ALPHA/BETA"/>
    <property type="match status" value="1"/>
</dbReference>
<evidence type="ECO:0000313" key="3">
    <source>
        <dbReference type="Proteomes" id="UP000238479"/>
    </source>
</evidence>
<dbReference type="STRING" id="74649.A0A2P6RE21"/>
<gene>
    <name evidence="2" type="ORF">RchiOBHm_Chr3g0481901</name>
</gene>
<dbReference type="Pfam" id="PF00227">
    <property type="entry name" value="Proteasome"/>
    <property type="match status" value="1"/>
</dbReference>
<dbReference type="GO" id="GO:0005839">
    <property type="term" value="C:proteasome core complex"/>
    <property type="evidence" value="ECO:0007669"/>
    <property type="project" value="InterPro"/>
</dbReference>
<dbReference type="Proteomes" id="UP000238479">
    <property type="component" value="Chromosome 3"/>
</dbReference>
<dbReference type="InterPro" id="IPR050115">
    <property type="entry name" value="Proteasome_alpha"/>
</dbReference>
<keyword evidence="3" id="KW-1185">Reference proteome</keyword>
<name>A0A2P6RE21_ROSCH</name>
<proteinExistence type="predicted"/>
<dbReference type="SUPFAM" id="SSF56235">
    <property type="entry name" value="N-terminal nucleophile aminohydrolases (Ntn hydrolases)"/>
    <property type="match status" value="1"/>
</dbReference>
<dbReference type="InterPro" id="IPR001353">
    <property type="entry name" value="Proteasome_sua/b"/>
</dbReference>
<reference evidence="2 3" key="1">
    <citation type="journal article" date="2018" name="Nat. Genet.">
        <title>The Rosa genome provides new insights in the design of modern roses.</title>
        <authorList>
            <person name="Bendahmane M."/>
        </authorList>
    </citation>
    <scope>NUCLEOTIDE SEQUENCE [LARGE SCALE GENOMIC DNA]</scope>
    <source>
        <strain evidence="3">cv. Old Blush</strain>
    </source>
</reference>
<protein>
    <submittedName>
        <fullName evidence="2">Putative proteasome endopeptidase complex</fullName>
        <ecNumber evidence="2">3.4.25.1</ecNumber>
    </submittedName>
</protein>
<dbReference type="GO" id="GO:0051603">
    <property type="term" value="P:proteolysis involved in protein catabolic process"/>
    <property type="evidence" value="ECO:0007669"/>
    <property type="project" value="InterPro"/>
</dbReference>
<dbReference type="EMBL" id="PDCK01000041">
    <property type="protein sequence ID" value="PRQ44681.1"/>
    <property type="molecule type" value="Genomic_DNA"/>
</dbReference>
<keyword evidence="1 2" id="KW-0647">Proteasome</keyword>
<dbReference type="Gene3D" id="3.60.20.10">
    <property type="entry name" value="Glutamine Phosphoribosylpyrophosphate, subunit 1, domain 1"/>
    <property type="match status" value="1"/>
</dbReference>
<dbReference type="GO" id="GO:0016787">
    <property type="term" value="F:hydrolase activity"/>
    <property type="evidence" value="ECO:0007669"/>
    <property type="project" value="UniProtKB-KW"/>
</dbReference>
<dbReference type="InterPro" id="IPR029055">
    <property type="entry name" value="Ntn_hydrolases_N"/>
</dbReference>
<evidence type="ECO:0000256" key="1">
    <source>
        <dbReference type="ARBA" id="ARBA00022942"/>
    </source>
</evidence>
<dbReference type="EC" id="3.4.25.1" evidence="2"/>
<dbReference type="AlphaFoldDB" id="A0A2P6RE21"/>
<accession>A0A2P6RE21</accession>
<evidence type="ECO:0000313" key="2">
    <source>
        <dbReference type="EMBL" id="PRQ44681.1"/>
    </source>
</evidence>
<comment type="caution">
    <text evidence="2">The sequence shown here is derived from an EMBL/GenBank/DDBJ whole genome shotgun (WGS) entry which is preliminary data.</text>
</comment>
<keyword evidence="2" id="KW-0378">Hydrolase</keyword>
<dbReference type="Gramene" id="PRQ44681">
    <property type="protein sequence ID" value="PRQ44681"/>
    <property type="gene ID" value="RchiOBHm_Chr3g0481901"/>
</dbReference>
<sequence length="93" mass="10599">MVFQCFTNAHDIYLLYCWLVITQGDNDHWYHLYVQARIGNKSQVYTQHAYMRPLGVVAMVLGVDEETGPQLYKCEPAGHYFGHKGISVTAMGT</sequence>